<dbReference type="InterPro" id="IPR012162">
    <property type="entry name" value="PNPase"/>
</dbReference>
<dbReference type="NCBIfam" id="NF008805">
    <property type="entry name" value="PRK11824.1"/>
    <property type="match status" value="1"/>
</dbReference>
<keyword evidence="6 8" id="KW-0460">Magnesium</keyword>
<dbReference type="NCBIfam" id="TIGR03591">
    <property type="entry name" value="polynuc_phos"/>
    <property type="match status" value="1"/>
</dbReference>
<evidence type="ECO:0000259" key="10">
    <source>
        <dbReference type="PROSITE" id="PS50126"/>
    </source>
</evidence>
<feature type="compositionally biased region" description="Basic and acidic residues" evidence="9">
    <location>
        <begin position="693"/>
        <end position="776"/>
    </location>
</feature>
<dbReference type="PANTHER" id="PTHR11252:SF0">
    <property type="entry name" value="POLYRIBONUCLEOTIDE NUCLEOTIDYLTRANSFERASE 1, MITOCHONDRIAL"/>
    <property type="match status" value="1"/>
</dbReference>
<dbReference type="FunFam" id="3.30.230.70:FF:000001">
    <property type="entry name" value="Polyribonucleotide nucleotidyltransferase"/>
    <property type="match status" value="1"/>
</dbReference>
<dbReference type="InterPro" id="IPR027408">
    <property type="entry name" value="PNPase/RNase_PH_dom_sf"/>
</dbReference>
<dbReference type="InterPro" id="IPR036345">
    <property type="entry name" value="ExoRNase_PH_dom2_sf"/>
</dbReference>
<dbReference type="GO" id="GO:0006402">
    <property type="term" value="P:mRNA catabolic process"/>
    <property type="evidence" value="ECO:0007669"/>
    <property type="project" value="UniProtKB-UniRule"/>
</dbReference>
<dbReference type="SUPFAM" id="SSF54791">
    <property type="entry name" value="Eukaryotic type KH-domain (KH-domain type I)"/>
    <property type="match status" value="1"/>
</dbReference>
<feature type="region of interest" description="Disordered" evidence="9">
    <location>
        <begin position="693"/>
        <end position="810"/>
    </location>
</feature>
<comment type="cofactor">
    <cofactor evidence="8">
        <name>Mg(2+)</name>
        <dbReference type="ChEBI" id="CHEBI:18420"/>
    </cofactor>
</comment>
<comment type="function">
    <text evidence="8">Involved in mRNA degradation. Catalyzes the phosphorolysis of single-stranded polyribonucleotides processively in the 3'- to 5'-direction.</text>
</comment>
<protein>
    <recommendedName>
        <fullName evidence="8">Polyribonucleotide nucleotidyltransferase</fullName>
        <ecNumber evidence="8">2.7.7.8</ecNumber>
    </recommendedName>
    <alternativeName>
        <fullName evidence="8">Polynucleotide phosphorylase</fullName>
        <shortName evidence="8">PNPase</shortName>
    </alternativeName>
</protein>
<dbReference type="SUPFAM" id="SSF54211">
    <property type="entry name" value="Ribosomal protein S5 domain 2-like"/>
    <property type="match status" value="2"/>
</dbReference>
<feature type="domain" description="S1 motif" evidence="10">
    <location>
        <begin position="625"/>
        <end position="693"/>
    </location>
</feature>
<dbReference type="InterPro" id="IPR001247">
    <property type="entry name" value="ExoRNase_PH_dom1"/>
</dbReference>
<keyword evidence="5 8" id="KW-0479">Metal-binding</keyword>
<dbReference type="Pfam" id="PF00013">
    <property type="entry name" value="KH_1"/>
    <property type="match status" value="1"/>
</dbReference>
<dbReference type="EC" id="2.7.7.8" evidence="8"/>
<dbReference type="PANTHER" id="PTHR11252">
    <property type="entry name" value="POLYRIBONUCLEOTIDE NUCLEOTIDYLTRANSFERASE"/>
    <property type="match status" value="1"/>
</dbReference>
<comment type="caution">
    <text evidence="11">The sequence shown here is derived from an EMBL/GenBank/DDBJ whole genome shotgun (WGS) entry which is preliminary data.</text>
</comment>
<dbReference type="Pfam" id="PF01138">
    <property type="entry name" value="RNase_PH"/>
    <property type="match status" value="2"/>
</dbReference>
<dbReference type="AlphaFoldDB" id="A0A418VCG9"/>
<dbReference type="GO" id="GO:0000175">
    <property type="term" value="F:3'-5'-RNA exonuclease activity"/>
    <property type="evidence" value="ECO:0007669"/>
    <property type="project" value="TreeGrafter"/>
</dbReference>
<keyword evidence="12" id="KW-1185">Reference proteome</keyword>
<reference evidence="11 12" key="1">
    <citation type="submission" date="2018-09" db="EMBL/GenBank/DDBJ databases">
        <authorList>
            <person name="Zhu H."/>
        </authorList>
    </citation>
    <scope>NUCLEOTIDE SEQUENCE [LARGE SCALE GENOMIC DNA]</scope>
    <source>
        <strain evidence="11 12">K2S05-167</strain>
    </source>
</reference>
<name>A0A418VCG9_9DEIO</name>
<evidence type="ECO:0000256" key="7">
    <source>
        <dbReference type="ARBA" id="ARBA00022884"/>
    </source>
</evidence>
<evidence type="ECO:0000256" key="8">
    <source>
        <dbReference type="HAMAP-Rule" id="MF_01595"/>
    </source>
</evidence>
<dbReference type="PIRSF" id="PIRSF005499">
    <property type="entry name" value="PNPase"/>
    <property type="match status" value="1"/>
</dbReference>
<evidence type="ECO:0000256" key="6">
    <source>
        <dbReference type="ARBA" id="ARBA00022842"/>
    </source>
</evidence>
<keyword evidence="2 8" id="KW-0963">Cytoplasm</keyword>
<evidence type="ECO:0000256" key="3">
    <source>
        <dbReference type="ARBA" id="ARBA00022679"/>
    </source>
</evidence>
<dbReference type="GO" id="GO:0004654">
    <property type="term" value="F:polyribonucleotide nucleotidyltransferase activity"/>
    <property type="evidence" value="ECO:0007669"/>
    <property type="project" value="UniProtKB-UniRule"/>
</dbReference>
<dbReference type="OrthoDB" id="9804305at2"/>
<dbReference type="CDD" id="cd11363">
    <property type="entry name" value="RNase_PH_PNPase_1"/>
    <property type="match status" value="1"/>
</dbReference>
<dbReference type="SMART" id="SM00316">
    <property type="entry name" value="S1"/>
    <property type="match status" value="1"/>
</dbReference>
<evidence type="ECO:0000256" key="9">
    <source>
        <dbReference type="SAM" id="MobiDB-lite"/>
    </source>
</evidence>
<dbReference type="InterPro" id="IPR036612">
    <property type="entry name" value="KH_dom_type_1_sf"/>
</dbReference>
<dbReference type="FunFam" id="3.30.230.70:FF:000002">
    <property type="entry name" value="Polyribonucleotide nucleotidyltransferase"/>
    <property type="match status" value="1"/>
</dbReference>
<dbReference type="InterPro" id="IPR003029">
    <property type="entry name" value="S1_domain"/>
</dbReference>
<evidence type="ECO:0000313" key="11">
    <source>
        <dbReference type="EMBL" id="RJF73709.1"/>
    </source>
</evidence>
<proteinExistence type="inferred from homology"/>
<evidence type="ECO:0000256" key="4">
    <source>
        <dbReference type="ARBA" id="ARBA00022695"/>
    </source>
</evidence>
<evidence type="ECO:0000256" key="1">
    <source>
        <dbReference type="ARBA" id="ARBA00007404"/>
    </source>
</evidence>
<gene>
    <name evidence="8 11" type="primary">pnp</name>
    <name evidence="11" type="ORF">D3875_12265</name>
</gene>
<dbReference type="Proteomes" id="UP000286287">
    <property type="component" value="Unassembled WGS sequence"/>
</dbReference>
<comment type="catalytic activity">
    <reaction evidence="8">
        <text>RNA(n+1) + phosphate = RNA(n) + a ribonucleoside 5'-diphosphate</text>
        <dbReference type="Rhea" id="RHEA:22096"/>
        <dbReference type="Rhea" id="RHEA-COMP:14527"/>
        <dbReference type="Rhea" id="RHEA-COMP:17342"/>
        <dbReference type="ChEBI" id="CHEBI:43474"/>
        <dbReference type="ChEBI" id="CHEBI:57930"/>
        <dbReference type="ChEBI" id="CHEBI:140395"/>
        <dbReference type="EC" id="2.7.7.8"/>
    </reaction>
</comment>
<accession>A0A418VCG9</accession>
<dbReference type="SMART" id="SM00322">
    <property type="entry name" value="KH"/>
    <property type="match status" value="1"/>
</dbReference>
<dbReference type="Gene3D" id="2.40.50.140">
    <property type="entry name" value="Nucleic acid-binding proteins"/>
    <property type="match status" value="1"/>
</dbReference>
<keyword evidence="4 8" id="KW-0548">Nucleotidyltransferase</keyword>
<dbReference type="CDD" id="cd11364">
    <property type="entry name" value="RNase_PH_PNPase_2"/>
    <property type="match status" value="1"/>
</dbReference>
<evidence type="ECO:0000256" key="2">
    <source>
        <dbReference type="ARBA" id="ARBA00022490"/>
    </source>
</evidence>
<feature type="binding site" evidence="8">
    <location>
        <position position="496"/>
    </location>
    <ligand>
        <name>Mg(2+)</name>
        <dbReference type="ChEBI" id="CHEBI:18420"/>
    </ligand>
</feature>
<dbReference type="Pfam" id="PF03726">
    <property type="entry name" value="PNPase"/>
    <property type="match status" value="1"/>
</dbReference>
<dbReference type="GO" id="GO:0000287">
    <property type="term" value="F:magnesium ion binding"/>
    <property type="evidence" value="ECO:0007669"/>
    <property type="project" value="UniProtKB-UniRule"/>
</dbReference>
<evidence type="ECO:0000256" key="5">
    <source>
        <dbReference type="ARBA" id="ARBA00022723"/>
    </source>
</evidence>
<dbReference type="InterPro" id="IPR012340">
    <property type="entry name" value="NA-bd_OB-fold"/>
</dbReference>
<dbReference type="GO" id="GO:0006396">
    <property type="term" value="P:RNA processing"/>
    <property type="evidence" value="ECO:0007669"/>
    <property type="project" value="InterPro"/>
</dbReference>
<dbReference type="EMBL" id="QYUJ01000014">
    <property type="protein sequence ID" value="RJF73709.1"/>
    <property type="molecule type" value="Genomic_DNA"/>
</dbReference>
<comment type="similarity">
    <text evidence="1 8">Belongs to the polyribonucleotide nucleotidyltransferase family.</text>
</comment>
<dbReference type="Pfam" id="PF03725">
    <property type="entry name" value="RNase_PH_C"/>
    <property type="match status" value="1"/>
</dbReference>
<keyword evidence="7 8" id="KW-0694">RNA-binding</keyword>
<dbReference type="FunFam" id="3.30.1370.10:FF:000001">
    <property type="entry name" value="Polyribonucleotide nucleotidyltransferase"/>
    <property type="match status" value="1"/>
</dbReference>
<dbReference type="GO" id="GO:0003723">
    <property type="term" value="F:RNA binding"/>
    <property type="evidence" value="ECO:0007669"/>
    <property type="project" value="UniProtKB-UniRule"/>
</dbReference>
<organism evidence="11 12">
    <name type="scientific">Deinococcus cavernae</name>
    <dbReference type="NCBI Taxonomy" id="2320857"/>
    <lineage>
        <taxon>Bacteria</taxon>
        <taxon>Thermotogati</taxon>
        <taxon>Deinococcota</taxon>
        <taxon>Deinococci</taxon>
        <taxon>Deinococcales</taxon>
        <taxon>Deinococcaceae</taxon>
        <taxon>Deinococcus</taxon>
    </lineage>
</organism>
<dbReference type="Pfam" id="PF00575">
    <property type="entry name" value="S1"/>
    <property type="match status" value="1"/>
</dbReference>
<dbReference type="SUPFAM" id="SSF55666">
    <property type="entry name" value="Ribonuclease PH domain 2-like"/>
    <property type="match status" value="2"/>
</dbReference>
<sequence>MIGKTFKTMLGGKELSIETGKLAKLVSGSVTVRYGDTMLLVTAQASDTQSKLDFLPLTVEFEERHYAVGKIPGSFHRREGRPGEKAILSARITDRQIRPLFPKGYRHETQVIITVLSADGQNAPDVLGPIGASAALSISDIPWAGPTACVRVGQIDGGYVVNPTAEQLSRSRMDLVVAGTKDAVMMVECGAQTVSEEELVGAIEFAHAEMQGVIALIEQMRSEVGQEKFNFMEEVGPTHDYVPEMTEKLRAAGLKDALLTRGKKDRGVRTKEVRSKVIAEYVPDPEAEGAAELTATLKNVYSKVEKQMLRQLILDDDLRADGRSSETVRPIWIEARPLPMAHGSAIFTRGETQVLGVTTLGTERDEILIDDLTEETGDKFLLHYNFPPYSTGEVKRMGGQSRREVGHGNLAKRAIRAVLPSFEEFPYTIRVVGEVLESNGSSSMATVCAGTLSLMDAGVPIKAPVAGVAMGLVMEGEKYRVLTDILGMEDALGDMDFKVCGSAEGVTALQMDIKVGGITPAIMREALHQAREGRLHILGKMAEVLAAPRPELSPTAPRIETLKINPELIGKVIGPGGKQVRELEAMGAQVTIEEDGTIRIFTNDGAAAAAVRARIQEVTQEAKVGAEYDGTVVKIAAFGAFVNLFPGQDGMLHISQMSEERINSVEDVLKLGDKLRVKIANIDDRGKIDLVRPELEGKVAPRTPREGGGRDGGGRGGDRGDRGPRGDRGDRGPRSDRGFSDRGSSDRGERTDRPPREHREERAERPASTDSGEWRSAEPPFPDRAPAAPREAQEAEGKQFAPAPPLSDAE</sequence>
<dbReference type="GO" id="GO:0005829">
    <property type="term" value="C:cytosol"/>
    <property type="evidence" value="ECO:0007669"/>
    <property type="project" value="TreeGrafter"/>
</dbReference>
<feature type="binding site" evidence="8">
    <location>
        <position position="490"/>
    </location>
    <ligand>
        <name>Mg(2+)</name>
        <dbReference type="ChEBI" id="CHEBI:18420"/>
    </ligand>
</feature>
<dbReference type="SUPFAM" id="SSF50249">
    <property type="entry name" value="Nucleic acid-binding proteins"/>
    <property type="match status" value="1"/>
</dbReference>
<keyword evidence="3 8" id="KW-0808">Transferase</keyword>
<dbReference type="InterPro" id="IPR015847">
    <property type="entry name" value="ExoRNase_PH_dom2"/>
</dbReference>
<dbReference type="HAMAP" id="MF_01595">
    <property type="entry name" value="PNPase"/>
    <property type="match status" value="1"/>
</dbReference>
<dbReference type="PROSITE" id="PS50126">
    <property type="entry name" value="S1"/>
    <property type="match status" value="1"/>
</dbReference>
<dbReference type="CDD" id="cd02393">
    <property type="entry name" value="KH-I_PNPase"/>
    <property type="match status" value="1"/>
</dbReference>
<comment type="subcellular location">
    <subcellularLocation>
        <location evidence="8">Cytoplasm</location>
    </subcellularLocation>
</comment>
<dbReference type="Gene3D" id="3.30.1370.10">
    <property type="entry name" value="K Homology domain, type 1"/>
    <property type="match status" value="1"/>
</dbReference>
<dbReference type="InterPro" id="IPR004087">
    <property type="entry name" value="KH_dom"/>
</dbReference>
<dbReference type="InterPro" id="IPR020568">
    <property type="entry name" value="Ribosomal_Su5_D2-typ_SF"/>
</dbReference>
<dbReference type="InterPro" id="IPR004088">
    <property type="entry name" value="KH_dom_type_1"/>
</dbReference>
<dbReference type="Gene3D" id="3.30.230.70">
    <property type="entry name" value="GHMP Kinase, N-terminal domain"/>
    <property type="match status" value="2"/>
</dbReference>
<dbReference type="InterPro" id="IPR015848">
    <property type="entry name" value="PNPase_PH_RNA-bd_bac/org-type"/>
</dbReference>
<evidence type="ECO:0000313" key="12">
    <source>
        <dbReference type="Proteomes" id="UP000286287"/>
    </source>
</evidence>
<dbReference type="RefSeq" id="WP_119766471.1">
    <property type="nucleotide sequence ID" value="NZ_QYUJ01000014.1"/>
</dbReference>
<dbReference type="CDD" id="cd04472">
    <property type="entry name" value="S1_PNPase"/>
    <property type="match status" value="1"/>
</dbReference>
<dbReference type="FunFam" id="2.40.50.140:FF:000189">
    <property type="entry name" value="Polyribonucleotide nucleotidyltransferase, putative"/>
    <property type="match status" value="1"/>
</dbReference>